<sequence>MNEEDEEVSYEELPFSRINVWVKENFEEKRTDYHSQMELTIGNYEDFPVYTAEKVKPVKRTKEDVITTLKSYEEGLFTLRLFFESEESYTNKLEEINDILTFISESEKLETGSISVGVVGPSTDALLLEVKEFPSFVIFDTKDVVFVSNDFMEVKSFLENQ</sequence>
<keyword evidence="2" id="KW-1185">Reference proteome</keyword>
<accession>A0ABS6JED9</accession>
<reference evidence="1 2" key="1">
    <citation type="submission" date="2021-06" db="EMBL/GenBank/DDBJ databases">
        <title>Bacillus sp. RD4P76, an endophyte from a halophyte.</title>
        <authorList>
            <person name="Sun J.-Q."/>
        </authorList>
    </citation>
    <scope>NUCLEOTIDE SEQUENCE [LARGE SCALE GENOMIC DNA]</scope>
    <source>
        <strain evidence="1 2">CGMCC 1.15917</strain>
    </source>
</reference>
<dbReference type="Proteomes" id="UP000784880">
    <property type="component" value="Unassembled WGS sequence"/>
</dbReference>
<proteinExistence type="predicted"/>
<evidence type="ECO:0000313" key="1">
    <source>
        <dbReference type="EMBL" id="MBU9712033.1"/>
    </source>
</evidence>
<dbReference type="EMBL" id="JAHQCS010000091">
    <property type="protein sequence ID" value="MBU9712033.1"/>
    <property type="molecule type" value="Genomic_DNA"/>
</dbReference>
<dbReference type="RefSeq" id="WP_217066195.1">
    <property type="nucleotide sequence ID" value="NZ_JAHQCS010000091.1"/>
</dbReference>
<comment type="caution">
    <text evidence="1">The sequence shown here is derived from an EMBL/GenBank/DDBJ whole genome shotgun (WGS) entry which is preliminary data.</text>
</comment>
<protein>
    <submittedName>
        <fullName evidence="1">Uncharacterized protein</fullName>
    </submittedName>
</protein>
<evidence type="ECO:0000313" key="2">
    <source>
        <dbReference type="Proteomes" id="UP000784880"/>
    </source>
</evidence>
<gene>
    <name evidence="1" type="ORF">KS419_09805</name>
</gene>
<name>A0ABS6JED9_9BACI</name>
<organism evidence="1 2">
    <name type="scientific">Evansella tamaricis</name>
    <dbReference type="NCBI Taxonomy" id="2069301"/>
    <lineage>
        <taxon>Bacteria</taxon>
        <taxon>Bacillati</taxon>
        <taxon>Bacillota</taxon>
        <taxon>Bacilli</taxon>
        <taxon>Bacillales</taxon>
        <taxon>Bacillaceae</taxon>
        <taxon>Evansella</taxon>
    </lineage>
</organism>